<keyword evidence="5" id="KW-1185">Reference proteome</keyword>
<feature type="chain" id="PRO_5022990028" description="Mid2 domain-containing protein" evidence="3">
    <location>
        <begin position="22"/>
        <end position="410"/>
    </location>
</feature>
<dbReference type="Proteomes" id="UP000307440">
    <property type="component" value="Unassembled WGS sequence"/>
</dbReference>
<dbReference type="PANTHER" id="PTHR37487:SF3">
    <property type="entry name" value="CLEAVAGE_POLYADENYLATION SPECIFICITY FACTOR A SUBUNIT N-TERMINAL DOMAIN-CONTAINING PROTEIN"/>
    <property type="match status" value="1"/>
</dbReference>
<evidence type="ECO:0000313" key="4">
    <source>
        <dbReference type="EMBL" id="TFK29514.1"/>
    </source>
</evidence>
<gene>
    <name evidence="4" type="ORF">FA15DRAFT_664058</name>
</gene>
<evidence type="ECO:0008006" key="6">
    <source>
        <dbReference type="Google" id="ProtNLM"/>
    </source>
</evidence>
<evidence type="ECO:0000256" key="1">
    <source>
        <dbReference type="SAM" id="MobiDB-lite"/>
    </source>
</evidence>
<name>A0A5C3L905_COPMA</name>
<dbReference type="STRING" id="230819.A0A5C3L905"/>
<dbReference type="EMBL" id="ML210149">
    <property type="protein sequence ID" value="TFK29514.1"/>
    <property type="molecule type" value="Genomic_DNA"/>
</dbReference>
<dbReference type="PANTHER" id="PTHR37487">
    <property type="entry name" value="CHROMOSOME 1, WHOLE GENOME SHOTGUN SEQUENCE"/>
    <property type="match status" value="1"/>
</dbReference>
<feature type="transmembrane region" description="Helical" evidence="2">
    <location>
        <begin position="263"/>
        <end position="285"/>
    </location>
</feature>
<feature type="compositionally biased region" description="Polar residues" evidence="1">
    <location>
        <begin position="233"/>
        <end position="242"/>
    </location>
</feature>
<keyword evidence="3" id="KW-0732">Signal</keyword>
<keyword evidence="2" id="KW-1133">Transmembrane helix</keyword>
<organism evidence="4 5">
    <name type="scientific">Coprinopsis marcescibilis</name>
    <name type="common">Agaric fungus</name>
    <name type="synonym">Psathyrella marcescibilis</name>
    <dbReference type="NCBI Taxonomy" id="230819"/>
    <lineage>
        <taxon>Eukaryota</taxon>
        <taxon>Fungi</taxon>
        <taxon>Dikarya</taxon>
        <taxon>Basidiomycota</taxon>
        <taxon>Agaricomycotina</taxon>
        <taxon>Agaricomycetes</taxon>
        <taxon>Agaricomycetidae</taxon>
        <taxon>Agaricales</taxon>
        <taxon>Agaricineae</taxon>
        <taxon>Psathyrellaceae</taxon>
        <taxon>Coprinopsis</taxon>
    </lineage>
</organism>
<evidence type="ECO:0000313" key="5">
    <source>
        <dbReference type="Proteomes" id="UP000307440"/>
    </source>
</evidence>
<evidence type="ECO:0000256" key="2">
    <source>
        <dbReference type="SAM" id="Phobius"/>
    </source>
</evidence>
<dbReference type="OrthoDB" id="2591431at2759"/>
<feature type="compositionally biased region" description="Low complexity" evidence="1">
    <location>
        <begin position="388"/>
        <end position="403"/>
    </location>
</feature>
<dbReference type="AlphaFoldDB" id="A0A5C3L905"/>
<sequence>MPSFFKSLLLFAFLGSWRARAFNFTIQPEELTPCGEIEVQWEGGEPPFRLLVVPVDHYMANISIPSTSYNTETRIGSFRYQVPFAERHSILFAMSDSTGISAGGVTGIMRVSGQVESPPAGCQIEGPNDGDYTFGVEDGADLRQCSTFGFTYYSQAVKPIKIVGFVPGNFVFEASAPDLADTFSWFNPYPTGTNIIFTMVDAANRNGGVLMVQTVDSSPDSSCLSKDPPPNLAPSNSSQIPVPTNDLVSPAPQQQQSGPRIDIIVGAAIGGVGLIVLVVVAILLFKKRQQKRQSNVFIPVATEETEFGVVGPTHFNYAGHPYPFASNSSHTTDGKGRNHLGAEHQQPRIVVHQDMEDSPLIELPPMYVESRSPPTGFPPPPGFYEQQSGSSAGPSTSTSSSTSFPRDRKR</sequence>
<proteinExistence type="predicted"/>
<feature type="signal peptide" evidence="3">
    <location>
        <begin position="1"/>
        <end position="21"/>
    </location>
</feature>
<keyword evidence="2" id="KW-0812">Transmembrane</keyword>
<reference evidence="4 5" key="1">
    <citation type="journal article" date="2019" name="Nat. Ecol. Evol.">
        <title>Megaphylogeny resolves global patterns of mushroom evolution.</title>
        <authorList>
            <person name="Varga T."/>
            <person name="Krizsan K."/>
            <person name="Foldi C."/>
            <person name="Dima B."/>
            <person name="Sanchez-Garcia M."/>
            <person name="Sanchez-Ramirez S."/>
            <person name="Szollosi G.J."/>
            <person name="Szarkandi J.G."/>
            <person name="Papp V."/>
            <person name="Albert L."/>
            <person name="Andreopoulos W."/>
            <person name="Angelini C."/>
            <person name="Antonin V."/>
            <person name="Barry K.W."/>
            <person name="Bougher N.L."/>
            <person name="Buchanan P."/>
            <person name="Buyck B."/>
            <person name="Bense V."/>
            <person name="Catcheside P."/>
            <person name="Chovatia M."/>
            <person name="Cooper J."/>
            <person name="Damon W."/>
            <person name="Desjardin D."/>
            <person name="Finy P."/>
            <person name="Geml J."/>
            <person name="Haridas S."/>
            <person name="Hughes K."/>
            <person name="Justo A."/>
            <person name="Karasinski D."/>
            <person name="Kautmanova I."/>
            <person name="Kiss B."/>
            <person name="Kocsube S."/>
            <person name="Kotiranta H."/>
            <person name="LaButti K.M."/>
            <person name="Lechner B.E."/>
            <person name="Liimatainen K."/>
            <person name="Lipzen A."/>
            <person name="Lukacs Z."/>
            <person name="Mihaltcheva S."/>
            <person name="Morgado L.N."/>
            <person name="Niskanen T."/>
            <person name="Noordeloos M.E."/>
            <person name="Ohm R.A."/>
            <person name="Ortiz-Santana B."/>
            <person name="Ovrebo C."/>
            <person name="Racz N."/>
            <person name="Riley R."/>
            <person name="Savchenko A."/>
            <person name="Shiryaev A."/>
            <person name="Soop K."/>
            <person name="Spirin V."/>
            <person name="Szebenyi C."/>
            <person name="Tomsovsky M."/>
            <person name="Tulloss R.E."/>
            <person name="Uehling J."/>
            <person name="Grigoriev I.V."/>
            <person name="Vagvolgyi C."/>
            <person name="Papp T."/>
            <person name="Martin F.M."/>
            <person name="Miettinen O."/>
            <person name="Hibbett D.S."/>
            <person name="Nagy L.G."/>
        </authorList>
    </citation>
    <scope>NUCLEOTIDE SEQUENCE [LARGE SCALE GENOMIC DNA]</scope>
    <source>
        <strain evidence="4 5">CBS 121175</strain>
    </source>
</reference>
<accession>A0A5C3L905</accession>
<keyword evidence="2" id="KW-0472">Membrane</keyword>
<feature type="region of interest" description="Disordered" evidence="1">
    <location>
        <begin position="219"/>
        <end position="255"/>
    </location>
</feature>
<evidence type="ECO:0000256" key="3">
    <source>
        <dbReference type="SAM" id="SignalP"/>
    </source>
</evidence>
<protein>
    <recommendedName>
        <fullName evidence="6">Mid2 domain-containing protein</fullName>
    </recommendedName>
</protein>
<feature type="region of interest" description="Disordered" evidence="1">
    <location>
        <begin position="365"/>
        <end position="410"/>
    </location>
</feature>